<dbReference type="OMA" id="HRVDWHV"/>
<evidence type="ECO:0000256" key="1">
    <source>
        <dbReference type="ARBA" id="ARBA00008694"/>
    </source>
</evidence>
<dbReference type="AlphaFoldDB" id="A0A9Q0RLF9"/>
<reference evidence="5" key="1">
    <citation type="submission" date="2022-12" db="EMBL/GenBank/DDBJ databases">
        <title>Genome assemblies of Blomia tropicalis.</title>
        <authorList>
            <person name="Cui Y."/>
        </authorList>
    </citation>
    <scope>NUCLEOTIDE SEQUENCE</scope>
    <source>
        <tissue evidence="5">Adult mites</tissue>
    </source>
</reference>
<organism evidence="5 6">
    <name type="scientific">Blomia tropicalis</name>
    <name type="common">Mite</name>
    <dbReference type="NCBI Taxonomy" id="40697"/>
    <lineage>
        <taxon>Eukaryota</taxon>
        <taxon>Metazoa</taxon>
        <taxon>Ecdysozoa</taxon>
        <taxon>Arthropoda</taxon>
        <taxon>Chelicerata</taxon>
        <taxon>Arachnida</taxon>
        <taxon>Acari</taxon>
        <taxon>Acariformes</taxon>
        <taxon>Sarcoptiformes</taxon>
        <taxon>Astigmata</taxon>
        <taxon>Glycyphagoidea</taxon>
        <taxon>Echimyopodidae</taxon>
        <taxon>Blomia</taxon>
    </lineage>
</organism>
<dbReference type="InterPro" id="IPR016181">
    <property type="entry name" value="Acyl_CoA_acyltransferase"/>
</dbReference>
<dbReference type="PANTHER" id="PTHR10545:SF29">
    <property type="entry name" value="GH14572P-RELATED"/>
    <property type="match status" value="1"/>
</dbReference>
<keyword evidence="3" id="KW-0012">Acyltransferase</keyword>
<dbReference type="EMBL" id="JAPWDV010000002">
    <property type="protein sequence ID" value="KAJ6218676.1"/>
    <property type="molecule type" value="Genomic_DNA"/>
</dbReference>
<evidence type="ECO:0000313" key="6">
    <source>
        <dbReference type="Proteomes" id="UP001142055"/>
    </source>
</evidence>
<dbReference type="InterPro" id="IPR051016">
    <property type="entry name" value="Diverse_Substrate_AcTransf"/>
</dbReference>
<dbReference type="SUPFAM" id="SSF55729">
    <property type="entry name" value="Acyl-CoA N-acyltransferases (Nat)"/>
    <property type="match status" value="1"/>
</dbReference>
<feature type="domain" description="N-acetyltransferase" evidence="4">
    <location>
        <begin position="11"/>
        <end position="169"/>
    </location>
</feature>
<proteinExistence type="inferred from homology"/>
<dbReference type="FunFam" id="3.40.630.30:FF:000064">
    <property type="entry name" value="GNAT family acetyltransferase"/>
    <property type="match status" value="1"/>
</dbReference>
<dbReference type="GO" id="GO:0008080">
    <property type="term" value="F:N-acetyltransferase activity"/>
    <property type="evidence" value="ECO:0007669"/>
    <property type="project" value="TreeGrafter"/>
</dbReference>
<protein>
    <recommendedName>
        <fullName evidence="4">N-acetyltransferase domain-containing protein</fullName>
    </recommendedName>
</protein>
<comment type="caution">
    <text evidence="5">The sequence shown here is derived from an EMBL/GenBank/DDBJ whole genome shotgun (WGS) entry which is preliminary data.</text>
</comment>
<dbReference type="Gene3D" id="3.40.630.30">
    <property type="match status" value="1"/>
</dbReference>
<dbReference type="Proteomes" id="UP001142055">
    <property type="component" value="Chromosome 2"/>
</dbReference>
<name>A0A9Q0RLF9_BLOTA</name>
<gene>
    <name evidence="5" type="ORF">RDWZM_004488</name>
</gene>
<keyword evidence="2" id="KW-0808">Transferase</keyword>
<dbReference type="CDD" id="cd04301">
    <property type="entry name" value="NAT_SF"/>
    <property type="match status" value="1"/>
</dbReference>
<accession>A0A9Q0RLF9</accession>
<evidence type="ECO:0000256" key="3">
    <source>
        <dbReference type="ARBA" id="ARBA00023315"/>
    </source>
</evidence>
<sequence length="179" mass="20734">MSSSNPQLLKFVVREAKNNDYDAIYRLIYDLANYQNMGTNVSITAERLRKDGSGEWPHFNALVVERIDADLQTPLNIIGYSIYNRIFSITSGRVLWVEDIYIDEQYRELGLAGAIIRKLAECAQKENMNRIEWNVLGWNQLAIGFYQYIGAMDMTNVQNGRHVYRLTHQSYKKCLSNPN</sequence>
<dbReference type="InterPro" id="IPR000182">
    <property type="entry name" value="GNAT_dom"/>
</dbReference>
<evidence type="ECO:0000259" key="4">
    <source>
        <dbReference type="PROSITE" id="PS51186"/>
    </source>
</evidence>
<dbReference type="PROSITE" id="PS51186">
    <property type="entry name" value="GNAT"/>
    <property type="match status" value="1"/>
</dbReference>
<keyword evidence="6" id="KW-1185">Reference proteome</keyword>
<comment type="similarity">
    <text evidence="1">Belongs to the acetyltransferase family.</text>
</comment>
<evidence type="ECO:0000313" key="5">
    <source>
        <dbReference type="EMBL" id="KAJ6218676.1"/>
    </source>
</evidence>
<evidence type="ECO:0000256" key="2">
    <source>
        <dbReference type="ARBA" id="ARBA00022679"/>
    </source>
</evidence>
<dbReference type="Pfam" id="PF00583">
    <property type="entry name" value="Acetyltransf_1"/>
    <property type="match status" value="1"/>
</dbReference>
<dbReference type="PANTHER" id="PTHR10545">
    <property type="entry name" value="DIAMINE N-ACETYLTRANSFERASE"/>
    <property type="match status" value="1"/>
</dbReference>